<comment type="similarity">
    <text evidence="1">Belongs to the paxM FAD-dependent monooxygenase family.</text>
</comment>
<keyword evidence="3" id="KW-0274">FAD</keyword>
<keyword evidence="2" id="KW-0285">Flavoprotein</keyword>
<dbReference type="PANTHER" id="PTHR13789:SF309">
    <property type="entry name" value="PUTATIVE (AFU_ORTHOLOGUE AFUA_6G14510)-RELATED"/>
    <property type="match status" value="1"/>
</dbReference>
<dbReference type="InterPro" id="IPR050493">
    <property type="entry name" value="FAD-dep_Monooxygenase_BioMet"/>
</dbReference>
<reference evidence="7" key="1">
    <citation type="submission" date="2023-03" db="EMBL/GenBank/DDBJ databases">
        <title>Massive genome expansion in bonnet fungi (Mycena s.s.) driven by repeated elements and novel gene families across ecological guilds.</title>
        <authorList>
            <consortium name="Lawrence Berkeley National Laboratory"/>
            <person name="Harder C.B."/>
            <person name="Miyauchi S."/>
            <person name="Viragh M."/>
            <person name="Kuo A."/>
            <person name="Thoen E."/>
            <person name="Andreopoulos B."/>
            <person name="Lu D."/>
            <person name="Skrede I."/>
            <person name="Drula E."/>
            <person name="Henrissat B."/>
            <person name="Morin E."/>
            <person name="Kohler A."/>
            <person name="Barry K."/>
            <person name="LaButti K."/>
            <person name="Morin E."/>
            <person name="Salamov A."/>
            <person name="Lipzen A."/>
            <person name="Mereny Z."/>
            <person name="Hegedus B."/>
            <person name="Baldrian P."/>
            <person name="Stursova M."/>
            <person name="Weitz H."/>
            <person name="Taylor A."/>
            <person name="Grigoriev I.V."/>
            <person name="Nagy L.G."/>
            <person name="Martin F."/>
            <person name="Kauserud H."/>
        </authorList>
    </citation>
    <scope>NUCLEOTIDE SEQUENCE</scope>
    <source>
        <strain evidence="7">CBHHK002</strain>
    </source>
</reference>
<evidence type="ECO:0000313" key="7">
    <source>
        <dbReference type="EMBL" id="KAJ7328976.1"/>
    </source>
</evidence>
<dbReference type="InterPro" id="IPR002938">
    <property type="entry name" value="FAD-bd"/>
</dbReference>
<dbReference type="PRINTS" id="PR00420">
    <property type="entry name" value="RNGMNOXGNASE"/>
</dbReference>
<dbReference type="GO" id="GO:0071949">
    <property type="term" value="F:FAD binding"/>
    <property type="evidence" value="ECO:0007669"/>
    <property type="project" value="InterPro"/>
</dbReference>
<evidence type="ECO:0000256" key="2">
    <source>
        <dbReference type="ARBA" id="ARBA00022630"/>
    </source>
</evidence>
<evidence type="ECO:0000313" key="8">
    <source>
        <dbReference type="Proteomes" id="UP001218218"/>
    </source>
</evidence>
<name>A0AAD6ZMR3_9AGAR</name>
<evidence type="ECO:0000256" key="4">
    <source>
        <dbReference type="ARBA" id="ARBA00023002"/>
    </source>
</evidence>
<evidence type="ECO:0000256" key="5">
    <source>
        <dbReference type="ARBA" id="ARBA00023033"/>
    </source>
</evidence>
<accession>A0AAD6ZMR3</accession>
<proteinExistence type="inferred from homology"/>
<dbReference type="InterPro" id="IPR036188">
    <property type="entry name" value="FAD/NAD-bd_sf"/>
</dbReference>
<dbReference type="PANTHER" id="PTHR13789">
    <property type="entry name" value="MONOOXYGENASE"/>
    <property type="match status" value="1"/>
</dbReference>
<dbReference type="Pfam" id="PF01494">
    <property type="entry name" value="FAD_binding_3"/>
    <property type="match status" value="1"/>
</dbReference>
<dbReference type="Gene3D" id="3.50.50.60">
    <property type="entry name" value="FAD/NAD(P)-binding domain"/>
    <property type="match status" value="2"/>
</dbReference>
<protein>
    <recommendedName>
        <fullName evidence="6">FAD-binding domain-containing protein</fullName>
    </recommendedName>
</protein>
<comment type="caution">
    <text evidence="7">The sequence shown here is derived from an EMBL/GenBank/DDBJ whole genome shotgun (WGS) entry which is preliminary data.</text>
</comment>
<dbReference type="SUPFAM" id="SSF51905">
    <property type="entry name" value="FAD/NAD(P)-binding domain"/>
    <property type="match status" value="1"/>
</dbReference>
<keyword evidence="5" id="KW-0503">Monooxygenase</keyword>
<organism evidence="7 8">
    <name type="scientific">Mycena albidolilacea</name>
    <dbReference type="NCBI Taxonomy" id="1033008"/>
    <lineage>
        <taxon>Eukaryota</taxon>
        <taxon>Fungi</taxon>
        <taxon>Dikarya</taxon>
        <taxon>Basidiomycota</taxon>
        <taxon>Agaricomycotina</taxon>
        <taxon>Agaricomycetes</taxon>
        <taxon>Agaricomycetidae</taxon>
        <taxon>Agaricales</taxon>
        <taxon>Marasmiineae</taxon>
        <taxon>Mycenaceae</taxon>
        <taxon>Mycena</taxon>
    </lineage>
</organism>
<keyword evidence="4" id="KW-0560">Oxidoreductase</keyword>
<evidence type="ECO:0000256" key="1">
    <source>
        <dbReference type="ARBA" id="ARBA00007992"/>
    </source>
</evidence>
<gene>
    <name evidence="7" type="ORF">DFH08DRAFT_815720</name>
</gene>
<keyword evidence="8" id="KW-1185">Reference proteome</keyword>
<sequence length="359" mass="39937">MAERTPGGPPLCIAIIGAGLCGLAAAVSLRRQYHRVELMNKEIGAAISMQVNTMCVLEYFGYNKDNLQGVDFVGIINFSSTRGEVKEMINLKDLPDITGGRMGINCLRTDIHNELKHLAMDENGVGPPARLHLGQEVVLCDPVEGKLTMKNGEIHDADLIIGSDGIHRVTLPEQRLGVLGLHPCRHGNVINVVADHTDDRDQDKHAWSEIATVEEVVEQLKHFHPRYFNFFKLGEQPIIQWQLRALPLLPTWINGRTALLGDTVHTTLPTLGQGAAMVFEDAATIGCLIPMGTHREDIPARLEAYQSLRKPQGELVNRESLEQTTIPSKRAQELRTVIHRYDAVEITKKYFKDHFEGAT</sequence>
<evidence type="ECO:0000259" key="6">
    <source>
        <dbReference type="Pfam" id="PF01494"/>
    </source>
</evidence>
<dbReference type="Proteomes" id="UP001218218">
    <property type="component" value="Unassembled WGS sequence"/>
</dbReference>
<dbReference type="EMBL" id="JARIHO010000038">
    <property type="protein sequence ID" value="KAJ7328976.1"/>
    <property type="molecule type" value="Genomic_DNA"/>
</dbReference>
<evidence type="ECO:0000256" key="3">
    <source>
        <dbReference type="ARBA" id="ARBA00022827"/>
    </source>
</evidence>
<dbReference type="AlphaFoldDB" id="A0AAD6ZMR3"/>
<dbReference type="GO" id="GO:0004497">
    <property type="term" value="F:monooxygenase activity"/>
    <property type="evidence" value="ECO:0007669"/>
    <property type="project" value="UniProtKB-KW"/>
</dbReference>
<feature type="domain" description="FAD-binding" evidence="6">
    <location>
        <begin position="206"/>
        <end position="318"/>
    </location>
</feature>